<organism evidence="1 2">
    <name type="scientific">Sphingomonas aurea</name>
    <dbReference type="NCBI Taxonomy" id="3063994"/>
    <lineage>
        <taxon>Bacteria</taxon>
        <taxon>Pseudomonadati</taxon>
        <taxon>Pseudomonadota</taxon>
        <taxon>Alphaproteobacteria</taxon>
        <taxon>Sphingomonadales</taxon>
        <taxon>Sphingomonadaceae</taxon>
        <taxon>Sphingomonas</taxon>
    </lineage>
</organism>
<comment type="caution">
    <text evidence="1">The sequence shown here is derived from an EMBL/GenBank/DDBJ whole genome shotgun (WGS) entry which is preliminary data.</text>
</comment>
<name>A0ABT9EHS3_9SPHN</name>
<sequence length="121" mass="13200">MPYSKDVDGKVWAHDLVSQLVDASVITGTQAADIVATSRNVEMTVPVQFLSDELVEHAATRALREELEERTDYTAPTAVDVHLLADALRHVKAGEAFVAEALIARAFDGVDIEPIMRALRS</sequence>
<dbReference type="EMBL" id="JAUUDS010000001">
    <property type="protein sequence ID" value="MDP1026377.1"/>
    <property type="molecule type" value="Genomic_DNA"/>
</dbReference>
<proteinExistence type="predicted"/>
<accession>A0ABT9EHS3</accession>
<dbReference type="RefSeq" id="WP_305171933.1">
    <property type="nucleotide sequence ID" value="NZ_JAUUDS010000001.1"/>
</dbReference>
<evidence type="ECO:0000313" key="2">
    <source>
        <dbReference type="Proteomes" id="UP001230685"/>
    </source>
</evidence>
<protein>
    <submittedName>
        <fullName evidence="1">Uncharacterized protein</fullName>
    </submittedName>
</protein>
<evidence type="ECO:0000313" key="1">
    <source>
        <dbReference type="EMBL" id="MDP1026377.1"/>
    </source>
</evidence>
<dbReference type="Proteomes" id="UP001230685">
    <property type="component" value="Unassembled WGS sequence"/>
</dbReference>
<keyword evidence="2" id="KW-1185">Reference proteome</keyword>
<reference evidence="1 2" key="1">
    <citation type="submission" date="2023-07" db="EMBL/GenBank/DDBJ databases">
        <authorList>
            <person name="Kim M.K."/>
        </authorList>
    </citation>
    <scope>NUCLEOTIDE SEQUENCE [LARGE SCALE GENOMIC DNA]</scope>
    <source>
        <strain evidence="1 2">KR1UV-12</strain>
    </source>
</reference>
<gene>
    <name evidence="1" type="ORF">Q5H91_04065</name>
</gene>